<dbReference type="RefSeq" id="WP_013181605.1">
    <property type="nucleotide sequence ID" value="NC_014225.1"/>
</dbReference>
<keyword evidence="2" id="KW-1185">Reference proteome</keyword>
<protein>
    <recommendedName>
        <fullName evidence="3">VOC domain-containing protein</fullName>
    </recommendedName>
</protein>
<organism evidence="1 2">
    <name type="scientific">Waddlia chondrophila (strain ATCC VR-1470 / WSU 86-1044)</name>
    <dbReference type="NCBI Taxonomy" id="716544"/>
    <lineage>
        <taxon>Bacteria</taxon>
        <taxon>Pseudomonadati</taxon>
        <taxon>Chlamydiota</taxon>
        <taxon>Chlamydiia</taxon>
        <taxon>Parachlamydiales</taxon>
        <taxon>Waddliaceae</taxon>
        <taxon>Waddlia</taxon>
    </lineage>
</organism>
<dbReference type="eggNOG" id="ENOG5032ZFG">
    <property type="taxonomic scope" value="Bacteria"/>
</dbReference>
<dbReference type="EMBL" id="CP001928">
    <property type="protein sequence ID" value="ADI37879.1"/>
    <property type="molecule type" value="Genomic_DNA"/>
</dbReference>
<proteinExistence type="predicted"/>
<dbReference type="SUPFAM" id="SSF54593">
    <property type="entry name" value="Glyoxalase/Bleomycin resistance protein/Dihydroxybiphenyl dioxygenase"/>
    <property type="match status" value="1"/>
</dbReference>
<dbReference type="AlphaFoldDB" id="D6YUR8"/>
<evidence type="ECO:0008006" key="3">
    <source>
        <dbReference type="Google" id="ProtNLM"/>
    </source>
</evidence>
<dbReference type="InterPro" id="IPR029068">
    <property type="entry name" value="Glyas_Bleomycin-R_OHBP_Dase"/>
</dbReference>
<evidence type="ECO:0000313" key="1">
    <source>
        <dbReference type="EMBL" id="ADI37879.1"/>
    </source>
</evidence>
<accession>D6YUR8</accession>
<name>D6YUR8_WADCW</name>
<sequence length="126" mass="14735">MRIFHHYGIPTTEQRDDETLVEVGGFKFYSTPFEGNRWHIQWHRFPEGHGLPELVTQVPHLAFQVDDLDREIEGANILFGPYSPLEGYRVAMIEEQGVPIELVETKLSDEELSELERKEFNKGYYP</sequence>
<reference evidence="1 2" key="1">
    <citation type="journal article" date="2010" name="PLoS ONE">
        <title>The Waddlia genome: a window into chlamydial biology.</title>
        <authorList>
            <person name="Bertelli C."/>
            <person name="Collyn F."/>
            <person name="Croxatto A."/>
            <person name="Ruckert C."/>
            <person name="Polkinghorne A."/>
            <person name="Kebbi-Beghdadi C."/>
            <person name="Goesmann A."/>
            <person name="Vaughan L."/>
            <person name="Greub G."/>
        </authorList>
    </citation>
    <scope>NUCLEOTIDE SEQUENCE [LARGE SCALE GENOMIC DNA]</scope>
    <source>
        <strain evidence="2">ATCC VR-1470 / WSU 86-1044</strain>
    </source>
</reference>
<evidence type="ECO:0000313" key="2">
    <source>
        <dbReference type="Proteomes" id="UP000001505"/>
    </source>
</evidence>
<dbReference type="OrthoDB" id="1986818at2"/>
<gene>
    <name evidence="1" type="ordered locus">wcw_0508</name>
</gene>
<dbReference type="KEGG" id="wch:wcw_0508"/>
<dbReference type="HOGENOM" id="CLU_139617_0_0_0"/>
<dbReference type="STRING" id="716544.wcw_0508"/>
<dbReference type="Proteomes" id="UP000001505">
    <property type="component" value="Chromosome"/>
</dbReference>